<evidence type="ECO:0000313" key="3">
    <source>
        <dbReference type="EMBL" id="MBS1259636.1"/>
    </source>
</evidence>
<accession>A0A942A407</accession>
<dbReference type="SUPFAM" id="SSF51261">
    <property type="entry name" value="Duplicated hybrid motif"/>
    <property type="match status" value="1"/>
</dbReference>
<dbReference type="Gene3D" id="3.10.350.10">
    <property type="entry name" value="LysM domain"/>
    <property type="match status" value="1"/>
</dbReference>
<feature type="domain" description="LysM" evidence="2">
    <location>
        <begin position="62"/>
        <end position="106"/>
    </location>
</feature>
<evidence type="ECO:0000256" key="1">
    <source>
        <dbReference type="SAM" id="MobiDB-lite"/>
    </source>
</evidence>
<gene>
    <name evidence="3" type="ORF">MAG551_02710</name>
</gene>
<feature type="compositionally biased region" description="Polar residues" evidence="1">
    <location>
        <begin position="47"/>
        <end position="62"/>
    </location>
</feature>
<proteinExistence type="predicted"/>
<dbReference type="CDD" id="cd00118">
    <property type="entry name" value="LysM"/>
    <property type="match status" value="1"/>
</dbReference>
<dbReference type="AlphaFoldDB" id="A0A942A407"/>
<evidence type="ECO:0000313" key="4">
    <source>
        <dbReference type="Proteomes" id="UP000722750"/>
    </source>
</evidence>
<dbReference type="InterPro" id="IPR036779">
    <property type="entry name" value="LysM_dom_sf"/>
</dbReference>
<dbReference type="SMART" id="SM00257">
    <property type="entry name" value="LysM"/>
    <property type="match status" value="1"/>
</dbReference>
<dbReference type="Pfam" id="PF01476">
    <property type="entry name" value="LysM"/>
    <property type="match status" value="1"/>
</dbReference>
<dbReference type="InterPro" id="IPR018392">
    <property type="entry name" value="LysM"/>
</dbReference>
<dbReference type="PANTHER" id="PTHR21666">
    <property type="entry name" value="PEPTIDASE-RELATED"/>
    <property type="match status" value="1"/>
</dbReference>
<name>A0A942A407_9BACT</name>
<dbReference type="GO" id="GO:0004222">
    <property type="term" value="F:metalloendopeptidase activity"/>
    <property type="evidence" value="ECO:0007669"/>
    <property type="project" value="TreeGrafter"/>
</dbReference>
<dbReference type="InterPro" id="IPR050570">
    <property type="entry name" value="Cell_wall_metabolism_enzyme"/>
</dbReference>
<dbReference type="Gene3D" id="2.70.70.10">
    <property type="entry name" value="Glucose Permease (Domain IIA)"/>
    <property type="match status" value="1"/>
</dbReference>
<sequence>MRFSASKGFGCIIIILLIMNILTGCATTHRTSMNPPPRLKKELDSLKPNTTTSRPAKTTRSSKYTIKQGDTIWRIAFNHGVSPDDIIRTNNIKDVTNIKPGQQLMIPANSITGTREVVSQAALPSGRHSNESFIWPLRGNILYGFDKWVDGYKNKGIDIQAFNGQAVKASKSGIVALTSDRPDGWGKVVVLQHNDGSYTWYAYNSRILVNKGDRVAQGQTIVKAGSTGRAKREMLHFKIFLHGVPVNPTYLLQ</sequence>
<reference evidence="3" key="1">
    <citation type="journal article" date="2021" name="ISME J.">
        <title>Fine-scale metabolic discontinuity in a stratified prokaryote microbiome of a Red Sea deep halocline.</title>
        <authorList>
            <person name="Michoud G."/>
            <person name="Ngugi D.K."/>
            <person name="Barozzi A."/>
            <person name="Merlino G."/>
            <person name="Calleja M.L."/>
            <person name="Delgado-Huertas A."/>
            <person name="Moran X.A.G."/>
            <person name="Daffonchio D."/>
        </authorList>
    </citation>
    <scope>NUCLEOTIDE SEQUENCE</scope>
    <source>
        <strain evidence="3">SuakinDeep_MAG55_1</strain>
    </source>
</reference>
<dbReference type="Pfam" id="PF01551">
    <property type="entry name" value="Peptidase_M23"/>
    <property type="match status" value="1"/>
</dbReference>
<dbReference type="PANTHER" id="PTHR21666:SF270">
    <property type="entry name" value="MUREIN HYDROLASE ACTIVATOR ENVC"/>
    <property type="match status" value="1"/>
</dbReference>
<feature type="region of interest" description="Disordered" evidence="1">
    <location>
        <begin position="29"/>
        <end position="62"/>
    </location>
</feature>
<comment type="caution">
    <text evidence="3">The sequence shown here is derived from an EMBL/GenBank/DDBJ whole genome shotgun (WGS) entry which is preliminary data.</text>
</comment>
<protein>
    <recommendedName>
        <fullName evidence="2">LysM domain-containing protein</fullName>
    </recommendedName>
</protein>
<organism evidence="3 4">
    <name type="scientific">Candidatus Scalindua arabica</name>
    <dbReference type="NCBI Taxonomy" id="1127984"/>
    <lineage>
        <taxon>Bacteria</taxon>
        <taxon>Pseudomonadati</taxon>
        <taxon>Planctomycetota</taxon>
        <taxon>Candidatus Brocadiia</taxon>
        <taxon>Candidatus Brocadiales</taxon>
        <taxon>Candidatus Scalinduaceae</taxon>
        <taxon>Candidatus Scalindua</taxon>
    </lineage>
</organism>
<dbReference type="PROSITE" id="PS51782">
    <property type="entry name" value="LYSM"/>
    <property type="match status" value="1"/>
</dbReference>
<dbReference type="PROSITE" id="PS51257">
    <property type="entry name" value="PROKAR_LIPOPROTEIN"/>
    <property type="match status" value="1"/>
</dbReference>
<dbReference type="InterPro" id="IPR016047">
    <property type="entry name" value="M23ase_b-sheet_dom"/>
</dbReference>
<evidence type="ECO:0000259" key="2">
    <source>
        <dbReference type="PROSITE" id="PS51782"/>
    </source>
</evidence>
<dbReference type="EMBL" id="JAANXD010000100">
    <property type="protein sequence ID" value="MBS1259636.1"/>
    <property type="molecule type" value="Genomic_DNA"/>
</dbReference>
<dbReference type="CDD" id="cd12797">
    <property type="entry name" value="M23_peptidase"/>
    <property type="match status" value="1"/>
</dbReference>
<dbReference type="InterPro" id="IPR011055">
    <property type="entry name" value="Dup_hybrid_motif"/>
</dbReference>
<dbReference type="Proteomes" id="UP000722750">
    <property type="component" value="Unassembled WGS sequence"/>
</dbReference>